<dbReference type="Gene3D" id="3.40.190.10">
    <property type="entry name" value="Periplasmic binding protein-like II"/>
    <property type="match status" value="1"/>
</dbReference>
<dbReference type="PANTHER" id="PTHR42928">
    <property type="entry name" value="TRICARBOXYLATE-BINDING PROTEIN"/>
    <property type="match status" value="1"/>
</dbReference>
<keyword evidence="4" id="KW-1185">Reference proteome</keyword>
<dbReference type="AlphaFoldDB" id="A0A6N8J084"/>
<accession>A0A6N8J084</accession>
<feature type="signal peptide" evidence="2">
    <location>
        <begin position="1"/>
        <end position="23"/>
    </location>
</feature>
<comment type="similarity">
    <text evidence="1">Belongs to the UPF0065 (bug) family.</text>
</comment>
<dbReference type="PIRSF" id="PIRSF017082">
    <property type="entry name" value="YflP"/>
    <property type="match status" value="1"/>
</dbReference>
<feature type="chain" id="PRO_5027075338" evidence="2">
    <location>
        <begin position="24"/>
        <end position="326"/>
    </location>
</feature>
<dbReference type="EMBL" id="WSEL01000009">
    <property type="protein sequence ID" value="MVQ31596.1"/>
    <property type="molecule type" value="Genomic_DNA"/>
</dbReference>
<evidence type="ECO:0000313" key="3">
    <source>
        <dbReference type="EMBL" id="MVQ31596.1"/>
    </source>
</evidence>
<evidence type="ECO:0000313" key="4">
    <source>
        <dbReference type="Proteomes" id="UP000469385"/>
    </source>
</evidence>
<dbReference type="Proteomes" id="UP000469385">
    <property type="component" value="Unassembled WGS sequence"/>
</dbReference>
<reference evidence="3 4" key="1">
    <citation type="submission" date="2019-12" db="EMBL/GenBank/DDBJ databases">
        <authorList>
            <person name="Huq M.A."/>
        </authorList>
    </citation>
    <scope>NUCLEOTIDE SEQUENCE [LARGE SCALE GENOMIC DNA]</scope>
    <source>
        <strain evidence="3 4">MAH-25</strain>
    </source>
</reference>
<evidence type="ECO:0000256" key="1">
    <source>
        <dbReference type="ARBA" id="ARBA00006987"/>
    </source>
</evidence>
<proteinExistence type="inferred from homology"/>
<dbReference type="Gene3D" id="3.40.190.150">
    <property type="entry name" value="Bordetella uptake gene, domain 1"/>
    <property type="match status" value="1"/>
</dbReference>
<evidence type="ECO:0000256" key="2">
    <source>
        <dbReference type="SAM" id="SignalP"/>
    </source>
</evidence>
<dbReference type="PROSITE" id="PS51318">
    <property type="entry name" value="TAT"/>
    <property type="match status" value="1"/>
</dbReference>
<dbReference type="InterPro" id="IPR005064">
    <property type="entry name" value="BUG"/>
</dbReference>
<dbReference type="InterPro" id="IPR006311">
    <property type="entry name" value="TAT_signal"/>
</dbReference>
<comment type="caution">
    <text evidence="3">The sequence shown here is derived from an EMBL/GenBank/DDBJ whole genome shotgun (WGS) entry which is preliminary data.</text>
</comment>
<keyword evidence="2" id="KW-0732">Signal</keyword>
<dbReference type="PANTHER" id="PTHR42928:SF5">
    <property type="entry name" value="BLR1237 PROTEIN"/>
    <property type="match status" value="1"/>
</dbReference>
<organism evidence="3 4">
    <name type="scientific">Ramlibacter pinisoli</name>
    <dbReference type="NCBI Taxonomy" id="2682844"/>
    <lineage>
        <taxon>Bacteria</taxon>
        <taxon>Pseudomonadati</taxon>
        <taxon>Pseudomonadota</taxon>
        <taxon>Betaproteobacteria</taxon>
        <taxon>Burkholderiales</taxon>
        <taxon>Comamonadaceae</taxon>
        <taxon>Ramlibacter</taxon>
    </lineage>
</organism>
<dbReference type="CDD" id="cd13578">
    <property type="entry name" value="PBP2_Bug27"/>
    <property type="match status" value="1"/>
</dbReference>
<protein>
    <submittedName>
        <fullName evidence="3">Tripartite tricarboxylate transporter substrate binding protein</fullName>
    </submittedName>
</protein>
<gene>
    <name evidence="3" type="ORF">GON04_19215</name>
</gene>
<dbReference type="Pfam" id="PF03401">
    <property type="entry name" value="TctC"/>
    <property type="match status" value="1"/>
</dbReference>
<dbReference type="SUPFAM" id="SSF53850">
    <property type="entry name" value="Periplasmic binding protein-like II"/>
    <property type="match status" value="1"/>
</dbReference>
<sequence>MMDRRSLLGLASAFALSPGLARAQAGPWPSGPVQIVVPFGAGGGTTDPLARIVAEELGKQMGASFVVTNKPGANGNLGAVFVKRSAPDGQTLLFTGAGTLATNPAMYKDPGFNTKADFEPVAVVGSVANILVVNPSIPATTVKEFVEYLKKSPDKVSFGSTGNGSSMHTAGELFRQRTSTSMVHVPYNAAGPATTDLLSGNIQAMFQLVPGISGFVKEKKVTALAVMSPRRQPTLPDVPTMTEAGFPGLESYTWLCLMAPKRTPSAVIERLNDGVNKLLAQPAFRERLVAMGVEPMGGTPAEFSAFLDSEIKKWGDVVRTANITVN</sequence>
<name>A0A6N8J084_9BURK</name>
<dbReference type="InterPro" id="IPR042100">
    <property type="entry name" value="Bug_dom1"/>
</dbReference>